<feature type="transmembrane region" description="Helical" evidence="2">
    <location>
        <begin position="391"/>
        <end position="416"/>
    </location>
</feature>
<name>A0A8S1HU71_9PELO</name>
<feature type="region of interest" description="Disordered" evidence="1">
    <location>
        <begin position="1"/>
        <end position="34"/>
    </location>
</feature>
<dbReference type="PANTHER" id="PTHR46178:SF9">
    <property type="entry name" value="SEVEN TM RECEPTOR"/>
    <property type="match status" value="1"/>
</dbReference>
<dbReference type="OrthoDB" id="5844322at2759"/>
<evidence type="ECO:0000313" key="3">
    <source>
        <dbReference type="EMBL" id="CAD6198921.1"/>
    </source>
</evidence>
<dbReference type="Proteomes" id="UP000835052">
    <property type="component" value="Unassembled WGS sequence"/>
</dbReference>
<feature type="compositionally biased region" description="Polar residues" evidence="1">
    <location>
        <begin position="1"/>
        <end position="19"/>
    </location>
</feature>
<comment type="caution">
    <text evidence="3">The sequence shown here is derived from an EMBL/GenBank/DDBJ whole genome shotgun (WGS) entry which is preliminary data.</text>
</comment>
<feature type="transmembrane region" description="Helical" evidence="2">
    <location>
        <begin position="243"/>
        <end position="262"/>
    </location>
</feature>
<organism evidence="3 4">
    <name type="scientific">Caenorhabditis auriculariae</name>
    <dbReference type="NCBI Taxonomy" id="2777116"/>
    <lineage>
        <taxon>Eukaryota</taxon>
        <taxon>Metazoa</taxon>
        <taxon>Ecdysozoa</taxon>
        <taxon>Nematoda</taxon>
        <taxon>Chromadorea</taxon>
        <taxon>Rhabditida</taxon>
        <taxon>Rhabditina</taxon>
        <taxon>Rhabditomorpha</taxon>
        <taxon>Rhabditoidea</taxon>
        <taxon>Rhabditidae</taxon>
        <taxon>Peloderinae</taxon>
        <taxon>Caenorhabditis</taxon>
    </lineage>
</organism>
<dbReference type="AlphaFoldDB" id="A0A8S1HU71"/>
<feature type="transmembrane region" description="Helical" evidence="2">
    <location>
        <begin position="437"/>
        <end position="462"/>
    </location>
</feature>
<sequence length="525" mass="58279">MSSRSTWKPRSGEELSSQHGFEEVPLEAPPAESHPQERLCFIVADGSTSDGKRKDGAKAEFVHTVPEEVNRMRGKALSAAVIEDKVVISYGVHGCGFMWQNGFLLIVDLKEKSSKNVEVELDCDSPNFCAIGAKAHALLSNGDWIHAVGSIRQGMTGSLYDGKTFALVDALTKPRWAKLGVEVPEDEKSQVVIDPATNTVYVASTNAQIDKVAQGRVQPKLENHDILCYPIVKTATFRSYKHIIILHAVIGQGYSTVVGLIVPYCRVSKGEMIMFSVGPFDFVAKSSFFTILNACLHSSAMMLVCYSFVVQYFYICRPNVLMAKAKTFYTSSIIASFYILLNWNVIIYLCFCPQENIDKGLAETLNPNQEFLRERAILAISNQYFTPLSSFLIVEMFVILFLVGAVTAAAANRILLKIRSDMITGTRQKHYANIFRMLLIQCIAPALFCVFPTFCDLAAALLGLDIGSVLPIIISITLPTFPIFNVSILIFQIKDYRGFVFGCFKQVEKKTSTVRTNSLPRLSLF</sequence>
<dbReference type="EMBL" id="CAJGYM010000144">
    <property type="protein sequence ID" value="CAD6198921.1"/>
    <property type="molecule type" value="Genomic_DNA"/>
</dbReference>
<reference evidence="3" key="1">
    <citation type="submission" date="2020-10" db="EMBL/GenBank/DDBJ databases">
        <authorList>
            <person name="Kikuchi T."/>
        </authorList>
    </citation>
    <scope>NUCLEOTIDE SEQUENCE</scope>
    <source>
        <strain evidence="3">NKZ352</strain>
    </source>
</reference>
<proteinExistence type="predicted"/>
<evidence type="ECO:0008006" key="5">
    <source>
        <dbReference type="Google" id="ProtNLM"/>
    </source>
</evidence>
<feature type="transmembrane region" description="Helical" evidence="2">
    <location>
        <begin position="327"/>
        <end position="349"/>
    </location>
</feature>
<protein>
    <recommendedName>
        <fullName evidence="5">G protein-coupled receptor</fullName>
    </recommendedName>
</protein>
<keyword evidence="2" id="KW-0472">Membrane</keyword>
<accession>A0A8S1HU71</accession>
<gene>
    <name evidence="3" type="ORF">CAUJ_LOCUS14826</name>
</gene>
<keyword evidence="4" id="KW-1185">Reference proteome</keyword>
<dbReference type="Pfam" id="PF10326">
    <property type="entry name" value="7TM_GPCR_Str"/>
    <property type="match status" value="1"/>
</dbReference>
<feature type="transmembrane region" description="Helical" evidence="2">
    <location>
        <begin position="468"/>
        <end position="491"/>
    </location>
</feature>
<keyword evidence="2" id="KW-0812">Transmembrane</keyword>
<feature type="transmembrane region" description="Helical" evidence="2">
    <location>
        <begin position="282"/>
        <end position="315"/>
    </location>
</feature>
<dbReference type="InterPro" id="IPR019428">
    <property type="entry name" value="7TM_GPCR_serpentine_rcpt_Str"/>
</dbReference>
<evidence type="ECO:0000256" key="1">
    <source>
        <dbReference type="SAM" id="MobiDB-lite"/>
    </source>
</evidence>
<keyword evidence="2" id="KW-1133">Transmembrane helix</keyword>
<evidence type="ECO:0000313" key="4">
    <source>
        <dbReference type="Proteomes" id="UP000835052"/>
    </source>
</evidence>
<evidence type="ECO:0000256" key="2">
    <source>
        <dbReference type="SAM" id="Phobius"/>
    </source>
</evidence>
<dbReference type="PANTHER" id="PTHR46178">
    <property type="entry name" value="SEVEN TM RECEPTOR"/>
    <property type="match status" value="1"/>
</dbReference>